<dbReference type="EMBL" id="JARKIK010000085">
    <property type="protein sequence ID" value="KAK8724642.1"/>
    <property type="molecule type" value="Genomic_DNA"/>
</dbReference>
<gene>
    <name evidence="1" type="ORF">OTU49_011185</name>
</gene>
<evidence type="ECO:0000313" key="2">
    <source>
        <dbReference type="Proteomes" id="UP001445076"/>
    </source>
</evidence>
<dbReference type="Proteomes" id="UP001445076">
    <property type="component" value="Unassembled WGS sequence"/>
</dbReference>
<dbReference type="AlphaFoldDB" id="A0AAW0W6Y7"/>
<organism evidence="1 2">
    <name type="scientific">Cherax quadricarinatus</name>
    <name type="common">Australian red claw crayfish</name>
    <dbReference type="NCBI Taxonomy" id="27406"/>
    <lineage>
        <taxon>Eukaryota</taxon>
        <taxon>Metazoa</taxon>
        <taxon>Ecdysozoa</taxon>
        <taxon>Arthropoda</taxon>
        <taxon>Crustacea</taxon>
        <taxon>Multicrustacea</taxon>
        <taxon>Malacostraca</taxon>
        <taxon>Eumalacostraca</taxon>
        <taxon>Eucarida</taxon>
        <taxon>Decapoda</taxon>
        <taxon>Pleocyemata</taxon>
        <taxon>Astacidea</taxon>
        <taxon>Parastacoidea</taxon>
        <taxon>Parastacidae</taxon>
        <taxon>Cherax</taxon>
    </lineage>
</organism>
<comment type="caution">
    <text evidence="1">The sequence shown here is derived from an EMBL/GenBank/DDBJ whole genome shotgun (WGS) entry which is preliminary data.</text>
</comment>
<sequence length="681" mass="78100">MPALNLPECLLQLALKAVCKNVEMMMTKATHLTESADDVLQKAEEEVHRELAKKRFEELFTGNVSATTRNSYKATLRLKSVKKLLKNHGDFPHILREYLGPVPAVFLNDVFNRVLASVAKIIVYDEVQIEDFMDDKWSFGPRVRVAFHFLMKSILYPNVSTLDISPVTNTFFMVLAEYLMKHGTYKNNIFVMEMEEKKREIFTCTLAAYKNMLVNLTSLSLQNLAHGDLLFLICCHCPNLWHLDISGELFNLQRYCVKKMNAGETAVDEDGTRNYEEADFLDALRCLYGNSVLSQTKYEGVVIGCQYLKTLLLPDIKWEDKEENTLFDEIVRLLLYAPDMEEIKGVSLLYVLWKINKMEHPPIMLKLKKFDGKTGGHSVICVSHKQLKKVHLPFVTEVNIVLNVLLPPVTLEIFPNMRHLTVSPDDYRSYTFDDMMPYLRNLHTLDMELMHELSISNMCDIAENCRSLESLTLTCPALRMQAVALSEDQIPMERPVRNPSPPVARMSGRNKIEYEPHKSLDMLIPFLEYAKVLMKIDPAPYEKDNSQVPNFSRLHTLQFFGVHSVDAAAFYKCIKGSPYIQTLTLVAQDKDDNCNIELDDDFVGRIAPLLKRLRNITLSVENVKNCSNVMKKFTGMAIEHLVKFCSDIRSIGSVTSWNISSDEVKALNYCFLKNNYILRLH</sequence>
<evidence type="ECO:0000313" key="1">
    <source>
        <dbReference type="EMBL" id="KAK8724642.1"/>
    </source>
</evidence>
<accession>A0AAW0W6Y7</accession>
<reference evidence="1 2" key="1">
    <citation type="journal article" date="2024" name="BMC Genomics">
        <title>Genome assembly of redclaw crayfish (Cherax quadricarinatus) provides insights into its immune adaptation and hypoxia tolerance.</title>
        <authorList>
            <person name="Liu Z."/>
            <person name="Zheng J."/>
            <person name="Li H."/>
            <person name="Fang K."/>
            <person name="Wang S."/>
            <person name="He J."/>
            <person name="Zhou D."/>
            <person name="Weng S."/>
            <person name="Chi M."/>
            <person name="Gu Z."/>
            <person name="He J."/>
            <person name="Li F."/>
            <person name="Wang M."/>
        </authorList>
    </citation>
    <scope>NUCLEOTIDE SEQUENCE [LARGE SCALE GENOMIC DNA]</scope>
    <source>
        <strain evidence="1">ZL_2023a</strain>
    </source>
</reference>
<keyword evidence="2" id="KW-1185">Reference proteome</keyword>
<name>A0AAW0W6Y7_CHEQU</name>
<dbReference type="SUPFAM" id="SSF52047">
    <property type="entry name" value="RNI-like"/>
    <property type="match status" value="1"/>
</dbReference>
<proteinExistence type="predicted"/>
<dbReference type="Gene3D" id="3.80.10.10">
    <property type="entry name" value="Ribonuclease Inhibitor"/>
    <property type="match status" value="1"/>
</dbReference>
<protein>
    <submittedName>
        <fullName evidence="1">Uncharacterized protein</fullName>
    </submittedName>
</protein>
<dbReference type="InterPro" id="IPR032675">
    <property type="entry name" value="LRR_dom_sf"/>
</dbReference>